<dbReference type="EMBL" id="FO704550">
    <property type="protein sequence ID" value="CDG16323.1"/>
    <property type="molecule type" value="Genomic_DNA"/>
</dbReference>
<dbReference type="KEGG" id="xdo:XDD1_0620"/>
<gene>
    <name evidence="1" type="ORF">XDD1_0620</name>
</gene>
<sequence>MSVNRIIIPLLDYIRLKNVIQIQKELGSQSSLIAHHEKSIKHYSHLATPP</sequence>
<evidence type="ECO:0000313" key="2">
    <source>
        <dbReference type="Proteomes" id="UP000032721"/>
    </source>
</evidence>
<dbReference type="HOGENOM" id="CLU_3124257_0_0_6"/>
<reference evidence="1 2" key="1">
    <citation type="submission" date="2013-07" db="EMBL/GenBank/DDBJ databases">
        <authorList>
            <person name="Genoscope - CEA"/>
        </authorList>
    </citation>
    <scope>NUCLEOTIDE SEQUENCE [LARGE SCALE GENOMIC DNA]</scope>
    <source>
        <strain evidence="2">FRM16 / DSM 17909</strain>
    </source>
</reference>
<accession>A0A068QN68</accession>
<name>A0A068QN68_9GAMM</name>
<dbReference type="AlphaFoldDB" id="A0A068QN68"/>
<dbReference type="Proteomes" id="UP000032721">
    <property type="component" value="Chromosome"/>
</dbReference>
<protein>
    <submittedName>
        <fullName evidence="1">Uncharacterized protein</fullName>
    </submittedName>
</protein>
<organism evidence="1 2">
    <name type="scientific">Xenorhabdus doucetiae</name>
    <dbReference type="NCBI Taxonomy" id="351671"/>
    <lineage>
        <taxon>Bacteria</taxon>
        <taxon>Pseudomonadati</taxon>
        <taxon>Pseudomonadota</taxon>
        <taxon>Gammaproteobacteria</taxon>
        <taxon>Enterobacterales</taxon>
        <taxon>Morganellaceae</taxon>
        <taxon>Xenorhabdus</taxon>
    </lineage>
</organism>
<evidence type="ECO:0000313" key="1">
    <source>
        <dbReference type="EMBL" id="CDG16323.1"/>
    </source>
</evidence>
<proteinExistence type="predicted"/>